<evidence type="ECO:0008006" key="4">
    <source>
        <dbReference type="Google" id="ProtNLM"/>
    </source>
</evidence>
<dbReference type="EMBL" id="FNET01000036">
    <property type="protein sequence ID" value="SDN14140.1"/>
    <property type="molecule type" value="Genomic_DNA"/>
</dbReference>
<evidence type="ECO:0000313" key="2">
    <source>
        <dbReference type="EMBL" id="SDN14140.1"/>
    </source>
</evidence>
<feature type="region of interest" description="Disordered" evidence="1">
    <location>
        <begin position="39"/>
        <end position="60"/>
    </location>
</feature>
<dbReference type="Gene3D" id="1.10.260.40">
    <property type="entry name" value="lambda repressor-like DNA-binding domains"/>
    <property type="match status" value="1"/>
</dbReference>
<accession>A0A1G9YYE9</accession>
<organism evidence="2 3">
    <name type="scientific">Lentzea albidocapillata subsp. violacea</name>
    <dbReference type="NCBI Taxonomy" id="128104"/>
    <lineage>
        <taxon>Bacteria</taxon>
        <taxon>Bacillati</taxon>
        <taxon>Actinomycetota</taxon>
        <taxon>Actinomycetes</taxon>
        <taxon>Pseudonocardiales</taxon>
        <taxon>Pseudonocardiaceae</taxon>
        <taxon>Lentzea</taxon>
    </lineage>
</organism>
<dbReference type="RefSeq" id="WP_090015106.1">
    <property type="nucleotide sequence ID" value="NZ_FNET01000036.1"/>
</dbReference>
<dbReference type="Proteomes" id="UP000199682">
    <property type="component" value="Unassembled WGS sequence"/>
</dbReference>
<evidence type="ECO:0000313" key="3">
    <source>
        <dbReference type="Proteomes" id="UP000199682"/>
    </source>
</evidence>
<protein>
    <recommendedName>
        <fullName evidence="4">Helix-turn-helix domain-containing protein</fullName>
    </recommendedName>
</protein>
<proteinExistence type="predicted"/>
<dbReference type="InterPro" id="IPR001387">
    <property type="entry name" value="Cro/C1-type_HTH"/>
</dbReference>
<name>A0A1G9YYE9_9PSEU</name>
<gene>
    <name evidence="2" type="ORF">SAMN04488074_13630</name>
</gene>
<dbReference type="AlphaFoldDB" id="A0A1G9YYE9"/>
<evidence type="ECO:0000256" key="1">
    <source>
        <dbReference type="SAM" id="MobiDB-lite"/>
    </source>
</evidence>
<sequence>MQITSAELDVLKREIGALLLAARKARKWTRRELRDAMNAGVTGEDQGDATTSSDGQDDDVTVPCTQTLATWELGTRNMTINRFVEVCAVLGVPADEVLRRALARMAIPSGRSGVIEVDRHKLARSTSRAVKPLQRWLGIRDGHRTPLDTRPSPDFVELPPAALKHLAALAEVPIPELIRALRDLVTDRS</sequence>
<dbReference type="InterPro" id="IPR010982">
    <property type="entry name" value="Lambda_DNA-bd_dom_sf"/>
</dbReference>
<reference evidence="3" key="1">
    <citation type="submission" date="2016-10" db="EMBL/GenBank/DDBJ databases">
        <authorList>
            <person name="Varghese N."/>
            <person name="Submissions S."/>
        </authorList>
    </citation>
    <scope>NUCLEOTIDE SEQUENCE [LARGE SCALE GENOMIC DNA]</scope>
    <source>
        <strain evidence="3">DSM 44796</strain>
    </source>
</reference>
<dbReference type="CDD" id="cd00093">
    <property type="entry name" value="HTH_XRE"/>
    <property type="match status" value="1"/>
</dbReference>
<dbReference type="GO" id="GO:0003677">
    <property type="term" value="F:DNA binding"/>
    <property type="evidence" value="ECO:0007669"/>
    <property type="project" value="InterPro"/>
</dbReference>